<protein>
    <submittedName>
        <fullName evidence="1">Uncharacterized protein</fullName>
    </submittedName>
</protein>
<proteinExistence type="predicted"/>
<accession>A0A238JVK5</accession>
<gene>
    <name evidence="1" type="ORF">PEV8663_00321</name>
</gene>
<dbReference type="Proteomes" id="UP000220836">
    <property type="component" value="Unassembled WGS sequence"/>
</dbReference>
<evidence type="ECO:0000313" key="1">
    <source>
        <dbReference type="EMBL" id="SMX33852.1"/>
    </source>
</evidence>
<organism evidence="1 2">
    <name type="scientific">Pelagimonas varians</name>
    <dbReference type="NCBI Taxonomy" id="696760"/>
    <lineage>
        <taxon>Bacteria</taxon>
        <taxon>Pseudomonadati</taxon>
        <taxon>Pseudomonadota</taxon>
        <taxon>Alphaproteobacteria</taxon>
        <taxon>Rhodobacterales</taxon>
        <taxon>Roseobacteraceae</taxon>
        <taxon>Pelagimonas</taxon>
    </lineage>
</organism>
<dbReference type="AlphaFoldDB" id="A0A238JVK5"/>
<evidence type="ECO:0000313" key="2">
    <source>
        <dbReference type="Proteomes" id="UP000220836"/>
    </source>
</evidence>
<dbReference type="EMBL" id="FXYH01000001">
    <property type="protein sequence ID" value="SMX33852.1"/>
    <property type="molecule type" value="Genomic_DNA"/>
</dbReference>
<sequence length="51" mass="5592">MGYIPATILGLPPKRQGGIPDCMGLNRLMRLLRSWVTQVGACEHIKDLASL</sequence>
<name>A0A238JVK5_9RHOB</name>
<reference evidence="1 2" key="1">
    <citation type="submission" date="2017-05" db="EMBL/GenBank/DDBJ databases">
        <authorList>
            <person name="Song R."/>
            <person name="Chenine A.L."/>
            <person name="Ruprecht R.M."/>
        </authorList>
    </citation>
    <scope>NUCLEOTIDE SEQUENCE [LARGE SCALE GENOMIC DNA]</scope>
    <source>
        <strain evidence="1 2">CECT 8663</strain>
    </source>
</reference>
<keyword evidence="2" id="KW-1185">Reference proteome</keyword>